<keyword evidence="3" id="KW-1185">Reference proteome</keyword>
<dbReference type="Proteomes" id="UP000009168">
    <property type="component" value="Unassembled WGS sequence"/>
</dbReference>
<dbReference type="InParanoid" id="I7LZV0"/>
<dbReference type="KEGG" id="tet:TTHERM_00585210"/>
<accession>I7LZV0</accession>
<feature type="compositionally biased region" description="Low complexity" evidence="1">
    <location>
        <begin position="354"/>
        <end position="363"/>
    </location>
</feature>
<proteinExistence type="predicted"/>
<protein>
    <submittedName>
        <fullName evidence="2">Uncharacterized protein</fullName>
    </submittedName>
</protein>
<organism evidence="2 3">
    <name type="scientific">Tetrahymena thermophila (strain SB210)</name>
    <dbReference type="NCBI Taxonomy" id="312017"/>
    <lineage>
        <taxon>Eukaryota</taxon>
        <taxon>Sar</taxon>
        <taxon>Alveolata</taxon>
        <taxon>Ciliophora</taxon>
        <taxon>Intramacronucleata</taxon>
        <taxon>Oligohymenophorea</taxon>
        <taxon>Hymenostomatida</taxon>
        <taxon>Tetrahymenina</taxon>
        <taxon>Tetrahymenidae</taxon>
        <taxon>Tetrahymena</taxon>
    </lineage>
</organism>
<reference evidence="3" key="1">
    <citation type="journal article" date="2006" name="PLoS Biol.">
        <title>Macronuclear genome sequence of the ciliate Tetrahymena thermophila, a model eukaryote.</title>
        <authorList>
            <person name="Eisen J.A."/>
            <person name="Coyne R.S."/>
            <person name="Wu M."/>
            <person name="Wu D."/>
            <person name="Thiagarajan M."/>
            <person name="Wortman J.R."/>
            <person name="Badger J.H."/>
            <person name="Ren Q."/>
            <person name="Amedeo P."/>
            <person name="Jones K.M."/>
            <person name="Tallon L.J."/>
            <person name="Delcher A.L."/>
            <person name="Salzberg S.L."/>
            <person name="Silva J.C."/>
            <person name="Haas B.J."/>
            <person name="Majoros W.H."/>
            <person name="Farzad M."/>
            <person name="Carlton J.M."/>
            <person name="Smith R.K. Jr."/>
            <person name="Garg J."/>
            <person name="Pearlman R.E."/>
            <person name="Karrer K.M."/>
            <person name="Sun L."/>
            <person name="Manning G."/>
            <person name="Elde N.C."/>
            <person name="Turkewitz A.P."/>
            <person name="Asai D.J."/>
            <person name="Wilkes D.E."/>
            <person name="Wang Y."/>
            <person name="Cai H."/>
            <person name="Collins K."/>
            <person name="Stewart B.A."/>
            <person name="Lee S.R."/>
            <person name="Wilamowska K."/>
            <person name="Weinberg Z."/>
            <person name="Ruzzo W.L."/>
            <person name="Wloga D."/>
            <person name="Gaertig J."/>
            <person name="Frankel J."/>
            <person name="Tsao C.-C."/>
            <person name="Gorovsky M.A."/>
            <person name="Keeling P.J."/>
            <person name="Waller R.F."/>
            <person name="Patron N.J."/>
            <person name="Cherry J.M."/>
            <person name="Stover N.A."/>
            <person name="Krieger C.J."/>
            <person name="del Toro C."/>
            <person name="Ryder H.F."/>
            <person name="Williamson S.C."/>
            <person name="Barbeau R.A."/>
            <person name="Hamilton E.P."/>
            <person name="Orias E."/>
        </authorList>
    </citation>
    <scope>NUCLEOTIDE SEQUENCE [LARGE SCALE GENOMIC DNA]</scope>
    <source>
        <strain evidence="3">SB210</strain>
    </source>
</reference>
<evidence type="ECO:0000256" key="1">
    <source>
        <dbReference type="SAM" id="MobiDB-lite"/>
    </source>
</evidence>
<dbReference type="AlphaFoldDB" id="I7LZV0"/>
<sequence>MNYINYNDLGRVDSATFGNLASQSIKFDQFALNMTFSMGRNNSRFYDLNRQPTNMSQVSVGGFKIKKDTAINQNGDIIVSQYFDLPKHEDFEELDNVMFNNTNSINVSGKQLTNNLQGSLFDDNKNQNNLMNPNDLNLPIEMTCSFEMDNNSKQNFKNQLMSKSINRRMYDDILLDQSSSVRQQMNNLVSVNLTQFQNENMMKHSNANYKQILPISLIDRRIETFSEPDLEVKHYDFFDFTDDHKKQQKDSHNHNNNSNFSSNVKMEMNDKNSSSSNLNSDYISNNNNNNNNNNHSNSNNNNNNNNNVPQSMKESQNQGLTIEPFLYKDNAFQDYQYPHSDDEYPAKKSPPKIKPAVTSQQQKKAQKGSQYRQSRHKNVFKNFGGTLVRFIIYNQYFQDRVIQELNKDAQKQKGFQDWLQSEIKLERKKDFQIAWTTFKSDPENIREYKALLRELSRDFFENFSFIYLINSKKISDMEIHLRSIHTYLAAINNPDSLERFKPV</sequence>
<gene>
    <name evidence="2" type="ORF">TTHERM_00585210</name>
</gene>
<evidence type="ECO:0000313" key="2">
    <source>
        <dbReference type="EMBL" id="EAR84963.1"/>
    </source>
</evidence>
<feature type="compositionally biased region" description="Low complexity" evidence="1">
    <location>
        <begin position="272"/>
        <end position="307"/>
    </location>
</feature>
<name>I7LZV0_TETTS</name>
<dbReference type="RefSeq" id="XP_001032626.1">
    <property type="nucleotide sequence ID" value="XM_001032626.3"/>
</dbReference>
<feature type="compositionally biased region" description="Low complexity" evidence="1">
    <location>
        <begin position="254"/>
        <end position="263"/>
    </location>
</feature>
<feature type="region of interest" description="Disordered" evidence="1">
    <location>
        <begin position="336"/>
        <end position="375"/>
    </location>
</feature>
<dbReference type="GeneID" id="7824015"/>
<dbReference type="EMBL" id="GG662510">
    <property type="protein sequence ID" value="EAR84963.1"/>
    <property type="molecule type" value="Genomic_DNA"/>
</dbReference>
<dbReference type="HOGENOM" id="CLU_542385_0_0_1"/>
<feature type="region of interest" description="Disordered" evidence="1">
    <location>
        <begin position="245"/>
        <end position="316"/>
    </location>
</feature>
<evidence type="ECO:0000313" key="3">
    <source>
        <dbReference type="Proteomes" id="UP000009168"/>
    </source>
</evidence>